<reference evidence="1 2" key="1">
    <citation type="submission" date="2015-09" db="EMBL/GenBank/DDBJ databases">
        <title>Identification and resolution of microdiversity through metagenomic sequencing of parallel consortia.</title>
        <authorList>
            <person name="Nelson W.C."/>
            <person name="Romine M.F."/>
            <person name="Lindemann S.R."/>
        </authorList>
    </citation>
    <scope>NUCLEOTIDE SEQUENCE [LARGE SCALE GENOMIC DNA]</scope>
    <source>
        <strain evidence="1">HL-55</strain>
    </source>
</reference>
<evidence type="ECO:0008006" key="3">
    <source>
        <dbReference type="Google" id="ProtNLM"/>
    </source>
</evidence>
<proteinExistence type="predicted"/>
<dbReference type="EMBL" id="LJZQ01000004">
    <property type="protein sequence ID" value="KPQ29801.1"/>
    <property type="molecule type" value="Genomic_DNA"/>
</dbReference>
<evidence type="ECO:0000313" key="1">
    <source>
        <dbReference type="EMBL" id="KPQ29801.1"/>
    </source>
</evidence>
<organism evidence="1 2">
    <name type="scientific">Marinobacter excellens HL-55</name>
    <dbReference type="NCBI Taxonomy" id="1305731"/>
    <lineage>
        <taxon>Bacteria</taxon>
        <taxon>Pseudomonadati</taxon>
        <taxon>Pseudomonadota</taxon>
        <taxon>Gammaproteobacteria</taxon>
        <taxon>Pseudomonadales</taxon>
        <taxon>Marinobacteraceae</taxon>
        <taxon>Marinobacter</taxon>
    </lineage>
</organism>
<dbReference type="STRING" id="1305731.GCA_000934705_03520"/>
<comment type="caution">
    <text evidence="1">The sequence shown here is derived from an EMBL/GenBank/DDBJ whole genome shotgun (WGS) entry which is preliminary data.</text>
</comment>
<dbReference type="PATRIC" id="fig|1305731.5.peg.2902"/>
<sequence length="351" mass="40391">MSPITRSALTGLLLLIQTTQGLAMSKMEMREDELPVFEFTEHCAGRYQLELPADMKLIDSGYNDELILASVYPPDEVRHDTAYRGEYRVDEWRSRVEEVRNKEVVETHYVHSEPEGDLKTLVYYADRRKIPGMREKPDRSHKFETHFLRDFPPAKAAIAIQGQGALGNVSRDEADYKAIYHERLTQMQERANALEYHPWPHNKPGVCLDREFVVVNTVTPEREGYAMEFFNGKRSRFVLMAGTYQSEAELKEEKSRNTGMLSFLASSKMTVAGRKGRLFISDGKYSDTEREFRWVATDGEVNSFRHGHFEIEGSIEMKDYPEMAPMKGTDVIVGLLKGVRERPYGMLDVKK</sequence>
<protein>
    <recommendedName>
        <fullName evidence="3">Tle cognate immunity protein 4 C-terminal domain-containing protein</fullName>
    </recommendedName>
</protein>
<dbReference type="Proteomes" id="UP000050416">
    <property type="component" value="Unassembled WGS sequence"/>
</dbReference>
<name>A0A0P7Z5L4_9GAMM</name>
<dbReference type="AlphaFoldDB" id="A0A0P7Z5L4"/>
<gene>
    <name evidence="1" type="ORF">HLUCCX14_04030</name>
</gene>
<evidence type="ECO:0000313" key="2">
    <source>
        <dbReference type="Proteomes" id="UP000050416"/>
    </source>
</evidence>
<accession>A0A0P7Z5L4</accession>